<dbReference type="InterPro" id="IPR029058">
    <property type="entry name" value="AB_hydrolase_fold"/>
</dbReference>
<feature type="domain" description="Peptidase S33 tripeptidyl aminopeptidase-like C-terminal" evidence="2">
    <location>
        <begin position="563"/>
        <end position="652"/>
    </location>
</feature>
<sequence>MLEVVMRDKTEPLLPACAADQHRSDHHDAQQYWRHALAAFAFVSALLLVVGVPRSHAESGNGQLVDGRALMAWTLLDPDPSALLWKLRQTRRQLLSPKALSKAPIADHEVLMGYLTVPLDYDEDSPANKITLKLRVTAVLACGRSEMCPTLLYHCGGPGSTDSCAFFQDGYDGTYNAIGIQQRGVFDDGRVYASGVESVSVPTNPDGQPFFNDCPSGEHKTPEPSAGKRYTLGDLTSCACWLPDESYYASGGVDPEPISDPADEADVQRWFEFSRARNRRCYHHEYFQMRSPDGSSFNFLDYAGTQLLSRDLERLRLAVGARVLNIDGASYGTGVGSAYAAAFPSTTGRLLLNGNAVVRPSTRDYYVGYAHATRHLLFKLESICEEMATEPGGNHSFVLHARGVTGRYELPCGLDGDDSVGDLMTKAASGAFTARTQHGEPFTLRAPMLYSYIVDEIQGSKAEDSMPWRTTIGVLSMLSSKEGPEWPRLATERVLDRICTGWYEYGLYKQAYTPALPEAAVNSLDYEGRYSIAGAMDLYHQLKRNYGPIEVAVANLNGFDMLTWPAKPVPPNFGWRAGVRALVVNSLYDGSTPYLDARWMRFSLPDATFLTWQGVGHCVGSADYDQEGVQACLKKMRHYMKTGELPVDGDVCRNSHEVVQLAHVRQREREIKARAAREEASQSVSSFAALPARGNKETGLPSFP</sequence>
<dbReference type="Gene3D" id="3.40.50.1820">
    <property type="entry name" value="alpha/beta hydrolase"/>
    <property type="match status" value="1"/>
</dbReference>
<accession>A0A0M0JDU4</accession>
<evidence type="ECO:0000259" key="2">
    <source>
        <dbReference type="Pfam" id="PF08386"/>
    </source>
</evidence>
<dbReference type="AlphaFoldDB" id="A0A0M0JDU4"/>
<dbReference type="SUPFAM" id="SSF53474">
    <property type="entry name" value="alpha/beta-Hydrolases"/>
    <property type="match status" value="1"/>
</dbReference>
<gene>
    <name evidence="3" type="ORF">Ctob_003805</name>
</gene>
<reference evidence="4" key="1">
    <citation type="journal article" date="2015" name="PLoS Genet.">
        <title>Genome Sequence and Transcriptome Analyses of Chrysochromulina tobin: Metabolic Tools for Enhanced Algal Fitness in the Prominent Order Prymnesiales (Haptophyceae).</title>
        <authorList>
            <person name="Hovde B.T."/>
            <person name="Deodato C.R."/>
            <person name="Hunsperger H.M."/>
            <person name="Ryken S.A."/>
            <person name="Yost W."/>
            <person name="Jha R.K."/>
            <person name="Patterson J."/>
            <person name="Monnat R.J. Jr."/>
            <person name="Barlow S.B."/>
            <person name="Starkenburg S.R."/>
            <person name="Cattolico R.A."/>
        </authorList>
    </citation>
    <scope>NUCLEOTIDE SEQUENCE</scope>
    <source>
        <strain evidence="4">CCMP291</strain>
    </source>
</reference>
<evidence type="ECO:0000313" key="3">
    <source>
        <dbReference type="EMBL" id="KOO24403.1"/>
    </source>
</evidence>
<protein>
    <submittedName>
        <fullName evidence="3">Tap domain-containing protein</fullName>
    </submittedName>
</protein>
<keyword evidence="4" id="KW-1185">Reference proteome</keyword>
<feature type="region of interest" description="Disordered" evidence="1">
    <location>
        <begin position="673"/>
        <end position="704"/>
    </location>
</feature>
<dbReference type="EMBL" id="JWZX01003097">
    <property type="protein sequence ID" value="KOO24403.1"/>
    <property type="molecule type" value="Genomic_DNA"/>
</dbReference>
<proteinExistence type="predicted"/>
<evidence type="ECO:0000313" key="4">
    <source>
        <dbReference type="Proteomes" id="UP000037460"/>
    </source>
</evidence>
<organism evidence="3 4">
    <name type="scientific">Chrysochromulina tobinii</name>
    <dbReference type="NCBI Taxonomy" id="1460289"/>
    <lineage>
        <taxon>Eukaryota</taxon>
        <taxon>Haptista</taxon>
        <taxon>Haptophyta</taxon>
        <taxon>Prymnesiophyceae</taxon>
        <taxon>Prymnesiales</taxon>
        <taxon>Chrysochromulinaceae</taxon>
        <taxon>Chrysochromulina</taxon>
    </lineage>
</organism>
<comment type="caution">
    <text evidence="3">The sequence shown here is derived from an EMBL/GenBank/DDBJ whole genome shotgun (WGS) entry which is preliminary data.</text>
</comment>
<dbReference type="OrthoDB" id="425534at2759"/>
<dbReference type="Proteomes" id="UP000037460">
    <property type="component" value="Unassembled WGS sequence"/>
</dbReference>
<name>A0A0M0JDU4_9EUKA</name>
<evidence type="ECO:0000256" key="1">
    <source>
        <dbReference type="SAM" id="MobiDB-lite"/>
    </source>
</evidence>
<dbReference type="InterPro" id="IPR013595">
    <property type="entry name" value="Pept_S33_TAP-like_C"/>
</dbReference>
<dbReference type="Pfam" id="PF08386">
    <property type="entry name" value="Abhydrolase_4"/>
    <property type="match status" value="1"/>
</dbReference>